<name>A0A4U0FGS1_9BACL</name>
<accession>A0A4U0FGS1</accession>
<gene>
    <name evidence="1" type="ORF">E5161_06875</name>
</gene>
<dbReference type="EMBL" id="SUPK01000003">
    <property type="protein sequence ID" value="TJY42572.1"/>
    <property type="molecule type" value="Genomic_DNA"/>
</dbReference>
<keyword evidence="2" id="KW-1185">Reference proteome</keyword>
<dbReference type="AlphaFoldDB" id="A0A4U0FGS1"/>
<reference evidence="1 2" key="1">
    <citation type="submission" date="2019-04" db="EMBL/GenBank/DDBJ databases">
        <title>Cohnella sp. nov., isolated from soil.</title>
        <authorList>
            <person name="Kim W."/>
        </authorList>
    </citation>
    <scope>NUCLEOTIDE SEQUENCE [LARGE SCALE GENOMIC DNA]</scope>
    <source>
        <strain evidence="1 2">CAU 1483</strain>
    </source>
</reference>
<protein>
    <submittedName>
        <fullName evidence="1">Uncharacterized protein</fullName>
    </submittedName>
</protein>
<organism evidence="1 2">
    <name type="scientific">Cohnella pontilimi</name>
    <dbReference type="NCBI Taxonomy" id="2564100"/>
    <lineage>
        <taxon>Bacteria</taxon>
        <taxon>Bacillati</taxon>
        <taxon>Bacillota</taxon>
        <taxon>Bacilli</taxon>
        <taxon>Bacillales</taxon>
        <taxon>Paenibacillaceae</taxon>
        <taxon>Cohnella</taxon>
    </lineage>
</organism>
<dbReference type="RefSeq" id="WP_136776991.1">
    <property type="nucleotide sequence ID" value="NZ_SUPK01000003.1"/>
</dbReference>
<dbReference type="OrthoDB" id="153065at2"/>
<evidence type="ECO:0000313" key="1">
    <source>
        <dbReference type="EMBL" id="TJY42572.1"/>
    </source>
</evidence>
<sequence length="225" mass="24946">MLNRIDAAIQNNVIWCDLVCQSHGVAGKTSGHLWGVLSNAPPYYPDMITLNKNMTVQEIQDFIGSREIRAIKDSFANVELTPLGFKLLFSAEWIYHAPIHLDENTSSAWRVVTTEHELEKWNLAHASENVIKPSLLNRDDVRIFIQNEGDGISGFIANLGADTMGISNVFSAQGVDKQLWADIIKAASLEFPGVPMVGYEHGKDLEMALLAGWQSLGPLRVWSNS</sequence>
<evidence type="ECO:0000313" key="2">
    <source>
        <dbReference type="Proteomes" id="UP000309673"/>
    </source>
</evidence>
<comment type="caution">
    <text evidence="1">The sequence shown here is derived from an EMBL/GenBank/DDBJ whole genome shotgun (WGS) entry which is preliminary data.</text>
</comment>
<proteinExistence type="predicted"/>
<dbReference type="Proteomes" id="UP000309673">
    <property type="component" value="Unassembled WGS sequence"/>
</dbReference>